<evidence type="ECO:0008006" key="3">
    <source>
        <dbReference type="Google" id="ProtNLM"/>
    </source>
</evidence>
<dbReference type="Proteomes" id="UP000824125">
    <property type="component" value="Unassembled WGS sequence"/>
</dbReference>
<reference evidence="1" key="2">
    <citation type="journal article" date="2021" name="PeerJ">
        <title>Extensive microbial diversity within the chicken gut microbiome revealed by metagenomics and culture.</title>
        <authorList>
            <person name="Gilroy R."/>
            <person name="Ravi A."/>
            <person name="Getino M."/>
            <person name="Pursley I."/>
            <person name="Horton D.L."/>
            <person name="Alikhan N.F."/>
            <person name="Baker D."/>
            <person name="Gharbi K."/>
            <person name="Hall N."/>
            <person name="Watson M."/>
            <person name="Adriaenssens E.M."/>
            <person name="Foster-Nyarko E."/>
            <person name="Jarju S."/>
            <person name="Secka A."/>
            <person name="Antonio M."/>
            <person name="Oren A."/>
            <person name="Chaudhuri R.R."/>
            <person name="La Ragione R."/>
            <person name="Hildebrand F."/>
            <person name="Pallen M.J."/>
        </authorList>
    </citation>
    <scope>NUCLEOTIDE SEQUENCE</scope>
    <source>
        <strain evidence="1">CHK176-6737</strain>
    </source>
</reference>
<proteinExistence type="predicted"/>
<reference evidence="1" key="1">
    <citation type="submission" date="2020-10" db="EMBL/GenBank/DDBJ databases">
        <authorList>
            <person name="Gilroy R."/>
        </authorList>
    </citation>
    <scope>NUCLEOTIDE SEQUENCE</scope>
    <source>
        <strain evidence="1">CHK176-6737</strain>
    </source>
</reference>
<gene>
    <name evidence="1" type="ORF">IAD23_06040</name>
</gene>
<evidence type="ECO:0000313" key="1">
    <source>
        <dbReference type="EMBL" id="HIU69503.1"/>
    </source>
</evidence>
<protein>
    <recommendedName>
        <fullName evidence="3">Stage III sporulation protein AG</fullName>
    </recommendedName>
</protein>
<dbReference type="AlphaFoldDB" id="A0A9D1MUY0"/>
<dbReference type="EMBL" id="DVNM01000032">
    <property type="protein sequence ID" value="HIU69503.1"/>
    <property type="molecule type" value="Genomic_DNA"/>
</dbReference>
<organism evidence="1 2">
    <name type="scientific">Candidatus Scybalenecus merdavium</name>
    <dbReference type="NCBI Taxonomy" id="2840939"/>
    <lineage>
        <taxon>Bacteria</taxon>
        <taxon>Bacillati</taxon>
        <taxon>Bacillota</taxon>
        <taxon>Clostridia</taxon>
        <taxon>Eubacteriales</taxon>
        <taxon>Oscillospiraceae</taxon>
        <taxon>Oscillospiraceae incertae sedis</taxon>
        <taxon>Candidatus Scybalenecus</taxon>
    </lineage>
</organism>
<sequence length="179" mass="19686">MNKDMLFVIKNFIAKNKLKLIIALGMCGILLIAATSVFSSDDSGETQVQETIQATDWSTYKSELEQELTDVISAMDGVGACEVMITLNETNENVYAQNSSEKTEENKSEYESEYVIHSGENGDDPVLIKQYFPQVKGVAVVCTGGDDIRVKENIVNSVTALFNISSNRISVSKINEGDR</sequence>
<name>A0A9D1MUY0_9FIRM</name>
<accession>A0A9D1MUY0</accession>
<comment type="caution">
    <text evidence="1">The sequence shown here is derived from an EMBL/GenBank/DDBJ whole genome shotgun (WGS) entry which is preliminary data.</text>
</comment>
<evidence type="ECO:0000313" key="2">
    <source>
        <dbReference type="Proteomes" id="UP000824125"/>
    </source>
</evidence>